<feature type="non-terminal residue" evidence="9">
    <location>
        <position position="1"/>
    </location>
</feature>
<dbReference type="GO" id="GO:0004831">
    <property type="term" value="F:tyrosine-tRNA ligase activity"/>
    <property type="evidence" value="ECO:0007669"/>
    <property type="project" value="UniProtKB-EC"/>
</dbReference>
<evidence type="ECO:0000256" key="5">
    <source>
        <dbReference type="ARBA" id="ARBA00022917"/>
    </source>
</evidence>
<dbReference type="Gene3D" id="3.10.290.10">
    <property type="entry name" value="RNA-binding S4 domain"/>
    <property type="match status" value="1"/>
</dbReference>
<dbReference type="InterPro" id="IPR001412">
    <property type="entry name" value="aa-tRNA-synth_I_CS"/>
</dbReference>
<evidence type="ECO:0000256" key="8">
    <source>
        <dbReference type="ARBA" id="ARBA00048248"/>
    </source>
</evidence>
<accession>A0A382MA90</accession>
<dbReference type="PANTHER" id="PTHR11766:SF0">
    <property type="entry name" value="TYROSINE--TRNA LIGASE, MITOCHONDRIAL"/>
    <property type="match status" value="1"/>
</dbReference>
<organism evidence="9">
    <name type="scientific">marine metagenome</name>
    <dbReference type="NCBI Taxonomy" id="408172"/>
    <lineage>
        <taxon>unclassified sequences</taxon>
        <taxon>metagenomes</taxon>
        <taxon>ecological metagenomes</taxon>
    </lineage>
</organism>
<proteinExistence type="predicted"/>
<dbReference type="FunFam" id="1.10.240.10:FF:000001">
    <property type="entry name" value="Tyrosine--tRNA ligase"/>
    <property type="match status" value="1"/>
</dbReference>
<sequence>IKDYTPGAKEILIKDKITCYNGFDPTAKSLHIGNLIPILGLQRLQNFGHTPIIIIGGGTGMIGDPSGRSDERNLLSKEKLQENLLGIRKQLELFLDFENKKNPAQIIDNSEWLSKINLIEFLREIGKFFNINSMLNKDSVQNRISREDGISFTEFSYQLLQAYDYLYLYEHYNCNFQMGGSDQWGNILSGIELIRKKNPSQKHKAHGITYPLLTTANGEKFGKSIEGAITIDSNETIPYKLYQYFFNTSDKDVLNYIRIFTNISVGEFTELEIEASKNASSRNAQKYLAEEITKLVHGEKGLEDAKRQTQGLNFGDWEILVDSDYEDLYRNSNTTANINKKLLQKGIDINKLTVDYYICKSIGESKRLIQQGGISINGIKINDEEK</sequence>
<comment type="catalytic activity">
    <reaction evidence="8">
        <text>tRNA(Tyr) + L-tyrosine + ATP = L-tyrosyl-tRNA(Tyr) + AMP + diphosphate + H(+)</text>
        <dbReference type="Rhea" id="RHEA:10220"/>
        <dbReference type="Rhea" id="RHEA-COMP:9706"/>
        <dbReference type="Rhea" id="RHEA-COMP:9707"/>
        <dbReference type="ChEBI" id="CHEBI:15378"/>
        <dbReference type="ChEBI" id="CHEBI:30616"/>
        <dbReference type="ChEBI" id="CHEBI:33019"/>
        <dbReference type="ChEBI" id="CHEBI:58315"/>
        <dbReference type="ChEBI" id="CHEBI:78442"/>
        <dbReference type="ChEBI" id="CHEBI:78536"/>
        <dbReference type="ChEBI" id="CHEBI:456215"/>
        <dbReference type="EC" id="6.1.1.1"/>
    </reaction>
</comment>
<keyword evidence="2" id="KW-0436">Ligase</keyword>
<dbReference type="CDD" id="cd00165">
    <property type="entry name" value="S4"/>
    <property type="match status" value="1"/>
</dbReference>
<dbReference type="Gene3D" id="3.40.50.620">
    <property type="entry name" value="HUPs"/>
    <property type="match status" value="1"/>
</dbReference>
<keyword evidence="6" id="KW-0030">Aminoacyl-tRNA synthetase</keyword>
<dbReference type="InterPro" id="IPR036986">
    <property type="entry name" value="S4_RNA-bd_sf"/>
</dbReference>
<dbReference type="EC" id="6.1.1.1" evidence="1"/>
<dbReference type="GO" id="GO:0003723">
    <property type="term" value="F:RNA binding"/>
    <property type="evidence" value="ECO:0007669"/>
    <property type="project" value="InterPro"/>
</dbReference>
<keyword evidence="4" id="KW-0067">ATP-binding</keyword>
<dbReference type="InterPro" id="IPR002305">
    <property type="entry name" value="aa-tRNA-synth_Ic"/>
</dbReference>
<dbReference type="InterPro" id="IPR024088">
    <property type="entry name" value="Tyr-tRNA-ligase_bac-type"/>
</dbReference>
<gene>
    <name evidence="9" type="ORF">METZ01_LOCUS298620</name>
</gene>
<dbReference type="AlphaFoldDB" id="A0A382MA90"/>
<evidence type="ECO:0000256" key="1">
    <source>
        <dbReference type="ARBA" id="ARBA00013160"/>
    </source>
</evidence>
<dbReference type="GO" id="GO:0005829">
    <property type="term" value="C:cytosol"/>
    <property type="evidence" value="ECO:0007669"/>
    <property type="project" value="TreeGrafter"/>
</dbReference>
<evidence type="ECO:0000256" key="2">
    <source>
        <dbReference type="ARBA" id="ARBA00022598"/>
    </source>
</evidence>
<dbReference type="SUPFAM" id="SSF52374">
    <property type="entry name" value="Nucleotidylyl transferase"/>
    <property type="match status" value="1"/>
</dbReference>
<dbReference type="PRINTS" id="PR01040">
    <property type="entry name" value="TRNASYNTHTYR"/>
</dbReference>
<dbReference type="InterPro" id="IPR002307">
    <property type="entry name" value="Tyr-tRNA-ligase"/>
</dbReference>
<evidence type="ECO:0000256" key="4">
    <source>
        <dbReference type="ARBA" id="ARBA00022840"/>
    </source>
</evidence>
<protein>
    <recommendedName>
        <fullName evidence="1">tyrosine--tRNA ligase</fullName>
        <ecNumber evidence="1">6.1.1.1</ecNumber>
    </recommendedName>
    <alternativeName>
        <fullName evidence="7">Tyrosyl-tRNA synthetase</fullName>
    </alternativeName>
</protein>
<evidence type="ECO:0000256" key="6">
    <source>
        <dbReference type="ARBA" id="ARBA00023146"/>
    </source>
</evidence>
<dbReference type="CDD" id="cd00805">
    <property type="entry name" value="TyrRS_core"/>
    <property type="match status" value="1"/>
</dbReference>
<dbReference type="PROSITE" id="PS50889">
    <property type="entry name" value="S4"/>
    <property type="match status" value="1"/>
</dbReference>
<keyword evidence="5" id="KW-0648">Protein biosynthesis</keyword>
<dbReference type="EMBL" id="UINC01092302">
    <property type="protein sequence ID" value="SVC45766.1"/>
    <property type="molecule type" value="Genomic_DNA"/>
</dbReference>
<reference evidence="9" key="1">
    <citation type="submission" date="2018-05" db="EMBL/GenBank/DDBJ databases">
        <authorList>
            <person name="Lanie J.A."/>
            <person name="Ng W.-L."/>
            <person name="Kazmierczak K.M."/>
            <person name="Andrzejewski T.M."/>
            <person name="Davidsen T.M."/>
            <person name="Wayne K.J."/>
            <person name="Tettelin H."/>
            <person name="Glass J.I."/>
            <person name="Rusch D."/>
            <person name="Podicherti R."/>
            <person name="Tsui H.-C.T."/>
            <person name="Winkler M.E."/>
        </authorList>
    </citation>
    <scope>NUCLEOTIDE SEQUENCE</scope>
</reference>
<dbReference type="NCBIfam" id="TIGR00234">
    <property type="entry name" value="tyrS"/>
    <property type="match status" value="1"/>
</dbReference>
<feature type="non-terminal residue" evidence="9">
    <location>
        <position position="386"/>
    </location>
</feature>
<dbReference type="Gene3D" id="1.10.240.10">
    <property type="entry name" value="Tyrosyl-Transfer RNA Synthetase"/>
    <property type="match status" value="1"/>
</dbReference>
<dbReference type="GO" id="GO:0006437">
    <property type="term" value="P:tyrosyl-tRNA aminoacylation"/>
    <property type="evidence" value="ECO:0007669"/>
    <property type="project" value="InterPro"/>
</dbReference>
<keyword evidence="3" id="KW-0547">Nucleotide-binding</keyword>
<evidence type="ECO:0000313" key="9">
    <source>
        <dbReference type="EMBL" id="SVC45766.1"/>
    </source>
</evidence>
<evidence type="ECO:0000256" key="7">
    <source>
        <dbReference type="ARBA" id="ARBA00033323"/>
    </source>
</evidence>
<dbReference type="Pfam" id="PF00579">
    <property type="entry name" value="tRNA-synt_1b"/>
    <property type="match status" value="1"/>
</dbReference>
<dbReference type="PROSITE" id="PS00178">
    <property type="entry name" value="AA_TRNA_LIGASE_I"/>
    <property type="match status" value="1"/>
</dbReference>
<dbReference type="GO" id="GO:0005524">
    <property type="term" value="F:ATP binding"/>
    <property type="evidence" value="ECO:0007669"/>
    <property type="project" value="UniProtKB-KW"/>
</dbReference>
<dbReference type="PANTHER" id="PTHR11766">
    <property type="entry name" value="TYROSYL-TRNA SYNTHETASE"/>
    <property type="match status" value="1"/>
</dbReference>
<dbReference type="SUPFAM" id="SSF55174">
    <property type="entry name" value="Alpha-L RNA-binding motif"/>
    <property type="match status" value="1"/>
</dbReference>
<dbReference type="InterPro" id="IPR014729">
    <property type="entry name" value="Rossmann-like_a/b/a_fold"/>
</dbReference>
<name>A0A382MA90_9ZZZZ</name>
<evidence type="ECO:0000256" key="3">
    <source>
        <dbReference type="ARBA" id="ARBA00022741"/>
    </source>
</evidence>